<dbReference type="RefSeq" id="XP_012203510.1">
    <property type="nucleotide sequence ID" value="XM_012348120.1"/>
</dbReference>
<dbReference type="Proteomes" id="UP000030745">
    <property type="component" value="Unassembled WGS sequence"/>
</dbReference>
<organism evidence="1 2">
    <name type="scientific">Saprolegnia parasitica (strain CBS 223.65)</name>
    <dbReference type="NCBI Taxonomy" id="695850"/>
    <lineage>
        <taxon>Eukaryota</taxon>
        <taxon>Sar</taxon>
        <taxon>Stramenopiles</taxon>
        <taxon>Oomycota</taxon>
        <taxon>Saprolegniomycetes</taxon>
        <taxon>Saprolegniales</taxon>
        <taxon>Saprolegniaceae</taxon>
        <taxon>Saprolegnia</taxon>
    </lineage>
</organism>
<dbReference type="KEGG" id="spar:SPRG_08999"/>
<dbReference type="VEuPathDB" id="FungiDB:SPRG_08999"/>
<sequence>MIPTSPRKPVYAAPQPPAVSPVRPTRFRESLQADLPVVDSAVHWLSFFHAICPVAEMTPPVHLLLPDTIFLSPVTGSPSLWYHSGSSGSVRRKATQHIAPNAILDALGTRHVGDGPVAICRFGFTSHLISRAQLEAFA</sequence>
<dbReference type="STRING" id="695850.A0A067C993"/>
<keyword evidence="2" id="KW-1185">Reference proteome</keyword>
<name>A0A067C993_SAPPC</name>
<feature type="non-terminal residue" evidence="1">
    <location>
        <position position="1"/>
    </location>
</feature>
<accession>A0A067C993</accession>
<reference evidence="1 2" key="1">
    <citation type="journal article" date="2013" name="PLoS Genet.">
        <title>Distinctive expansion of potential virulence genes in the genome of the oomycete fish pathogen Saprolegnia parasitica.</title>
        <authorList>
            <person name="Jiang R.H."/>
            <person name="de Bruijn I."/>
            <person name="Haas B.J."/>
            <person name="Belmonte R."/>
            <person name="Lobach L."/>
            <person name="Christie J."/>
            <person name="van den Ackerveken G."/>
            <person name="Bottin A."/>
            <person name="Bulone V."/>
            <person name="Diaz-Moreno S.M."/>
            <person name="Dumas B."/>
            <person name="Fan L."/>
            <person name="Gaulin E."/>
            <person name="Govers F."/>
            <person name="Grenville-Briggs L.J."/>
            <person name="Horner N.R."/>
            <person name="Levin J.Z."/>
            <person name="Mammella M."/>
            <person name="Meijer H.J."/>
            <person name="Morris P."/>
            <person name="Nusbaum C."/>
            <person name="Oome S."/>
            <person name="Phillips A.J."/>
            <person name="van Rooyen D."/>
            <person name="Rzeszutek E."/>
            <person name="Saraiva M."/>
            <person name="Secombes C.J."/>
            <person name="Seidl M.F."/>
            <person name="Snel B."/>
            <person name="Stassen J.H."/>
            <person name="Sykes S."/>
            <person name="Tripathy S."/>
            <person name="van den Berg H."/>
            <person name="Vega-Arreguin J.C."/>
            <person name="Wawra S."/>
            <person name="Young S.K."/>
            <person name="Zeng Q."/>
            <person name="Dieguez-Uribeondo J."/>
            <person name="Russ C."/>
            <person name="Tyler B.M."/>
            <person name="van West P."/>
        </authorList>
    </citation>
    <scope>NUCLEOTIDE SEQUENCE [LARGE SCALE GENOMIC DNA]</scope>
    <source>
        <strain evidence="1 2">CBS 223.65</strain>
    </source>
</reference>
<gene>
    <name evidence="1" type="ORF">SPRG_08999</name>
</gene>
<dbReference type="GeneID" id="24131198"/>
<proteinExistence type="predicted"/>
<protein>
    <submittedName>
        <fullName evidence="1">Uncharacterized protein</fullName>
    </submittedName>
</protein>
<dbReference type="AlphaFoldDB" id="A0A067C993"/>
<evidence type="ECO:0000313" key="1">
    <source>
        <dbReference type="EMBL" id="KDO25700.1"/>
    </source>
</evidence>
<dbReference type="EMBL" id="KK583229">
    <property type="protein sequence ID" value="KDO25700.1"/>
    <property type="molecule type" value="Genomic_DNA"/>
</dbReference>
<evidence type="ECO:0000313" key="2">
    <source>
        <dbReference type="Proteomes" id="UP000030745"/>
    </source>
</evidence>